<evidence type="ECO:0000256" key="3">
    <source>
        <dbReference type="ARBA" id="ARBA00022989"/>
    </source>
</evidence>
<keyword evidence="9" id="KW-1185">Reference proteome</keyword>
<dbReference type="AlphaFoldDB" id="A0A1F5LK47"/>
<organism evidence="8 9">
    <name type="scientific">Penicillium arizonense</name>
    <dbReference type="NCBI Taxonomy" id="1835702"/>
    <lineage>
        <taxon>Eukaryota</taxon>
        <taxon>Fungi</taxon>
        <taxon>Dikarya</taxon>
        <taxon>Ascomycota</taxon>
        <taxon>Pezizomycotina</taxon>
        <taxon>Eurotiomycetes</taxon>
        <taxon>Eurotiomycetidae</taxon>
        <taxon>Eurotiales</taxon>
        <taxon>Aspergillaceae</taxon>
        <taxon>Penicillium</taxon>
    </lineage>
</organism>
<evidence type="ECO:0000256" key="1">
    <source>
        <dbReference type="ARBA" id="ARBA00004141"/>
    </source>
</evidence>
<reference evidence="8 9" key="1">
    <citation type="journal article" date="2016" name="Sci. Rep.">
        <title>Penicillium arizonense, a new, genome sequenced fungal species, reveals a high chemical diversity in secreted metabolites.</title>
        <authorList>
            <person name="Grijseels S."/>
            <person name="Nielsen J.C."/>
            <person name="Randelovic M."/>
            <person name="Nielsen J."/>
            <person name="Nielsen K.F."/>
            <person name="Workman M."/>
            <person name="Frisvad J.C."/>
        </authorList>
    </citation>
    <scope>NUCLEOTIDE SEQUENCE [LARGE SCALE GENOMIC DNA]</scope>
    <source>
        <strain evidence="8 9">CBS 141311</strain>
    </source>
</reference>
<dbReference type="GeneID" id="34575726"/>
<evidence type="ECO:0000259" key="7">
    <source>
        <dbReference type="Pfam" id="PF20684"/>
    </source>
</evidence>
<feature type="transmembrane region" description="Helical" evidence="6">
    <location>
        <begin position="132"/>
        <end position="158"/>
    </location>
</feature>
<dbReference type="RefSeq" id="XP_022489012.1">
    <property type="nucleotide sequence ID" value="XM_022630992.1"/>
</dbReference>
<feature type="transmembrane region" description="Helical" evidence="6">
    <location>
        <begin position="253"/>
        <end position="272"/>
    </location>
</feature>
<feature type="transmembrane region" description="Helical" evidence="6">
    <location>
        <begin position="186"/>
        <end position="204"/>
    </location>
</feature>
<dbReference type="InterPro" id="IPR049326">
    <property type="entry name" value="Rhodopsin_dom_fungi"/>
</dbReference>
<evidence type="ECO:0000313" key="9">
    <source>
        <dbReference type="Proteomes" id="UP000177622"/>
    </source>
</evidence>
<feature type="domain" description="Rhodopsin" evidence="7">
    <location>
        <begin position="37"/>
        <end position="278"/>
    </location>
</feature>
<dbReference type="GO" id="GO:0016020">
    <property type="term" value="C:membrane"/>
    <property type="evidence" value="ECO:0007669"/>
    <property type="project" value="UniProtKB-SubCell"/>
</dbReference>
<dbReference type="OrthoDB" id="5329176at2759"/>
<feature type="transmembrane region" description="Helical" evidence="6">
    <location>
        <begin position="107"/>
        <end position="125"/>
    </location>
</feature>
<dbReference type="InterPro" id="IPR052337">
    <property type="entry name" value="SAT4-like"/>
</dbReference>
<dbReference type="Proteomes" id="UP000177622">
    <property type="component" value="Unassembled WGS sequence"/>
</dbReference>
<feature type="transmembrane region" description="Helical" evidence="6">
    <location>
        <begin position="21"/>
        <end position="39"/>
    </location>
</feature>
<name>A0A1F5LK47_PENAI</name>
<evidence type="ECO:0000256" key="4">
    <source>
        <dbReference type="ARBA" id="ARBA00023136"/>
    </source>
</evidence>
<proteinExistence type="inferred from homology"/>
<protein>
    <recommendedName>
        <fullName evidence="7">Rhodopsin domain-containing protein</fullName>
    </recommendedName>
</protein>
<feature type="transmembrane region" description="Helical" evidence="6">
    <location>
        <begin position="216"/>
        <end position="233"/>
    </location>
</feature>
<keyword evidence="3 6" id="KW-1133">Transmembrane helix</keyword>
<sequence length="363" mass="39864">MPSSGTLVHSLGHNWLGKADIAVQTIFLAVSLVAVGLRLWSRRLQLSSLQLSDWFIVLATFAVLGLYVVEITKVLLTGLGLHSPEVARVGGNDIFVQFSELTYCGDLLWIIAVTLIQLSILLYYVREFGQRLVVWSAYALMGLCTALGFAGVFATAFFCTPPKKLWLSDTPGHCGDRDELQTSVNASEVILSFFVLVLPIYFAWRRAFSQARRAALVCIIALGLGIVALIASRMKYDSKLMPSDATYGSTRKSLLSCLVPILGITVACLPTLPPVIQRIFGTSIFSSTSSMSGLRPEAAKHWKTTVLTGRRLEEPEMPLVTVTQPMMAKMGHLSPGHIHITSDWEIHSSRGSTRIERSPVRQV</sequence>
<dbReference type="PANTHER" id="PTHR33048">
    <property type="entry name" value="PTH11-LIKE INTEGRAL MEMBRANE PROTEIN (AFU_ORTHOLOGUE AFUA_5G11245)"/>
    <property type="match status" value="1"/>
</dbReference>
<comment type="subcellular location">
    <subcellularLocation>
        <location evidence="1">Membrane</location>
        <topology evidence="1">Multi-pass membrane protein</topology>
    </subcellularLocation>
</comment>
<comment type="caution">
    <text evidence="8">The sequence shown here is derived from an EMBL/GenBank/DDBJ whole genome shotgun (WGS) entry which is preliminary data.</text>
</comment>
<comment type="similarity">
    <text evidence="5">Belongs to the SAT4 family.</text>
</comment>
<accession>A0A1F5LK47</accession>
<gene>
    <name evidence="8" type="ORF">PENARI_c007G06635</name>
</gene>
<evidence type="ECO:0000256" key="5">
    <source>
        <dbReference type="ARBA" id="ARBA00038359"/>
    </source>
</evidence>
<evidence type="ECO:0000313" key="8">
    <source>
        <dbReference type="EMBL" id="OGE53574.1"/>
    </source>
</evidence>
<keyword evidence="2 6" id="KW-0812">Transmembrane</keyword>
<dbReference type="PANTHER" id="PTHR33048:SF47">
    <property type="entry name" value="INTEGRAL MEMBRANE PROTEIN-RELATED"/>
    <property type="match status" value="1"/>
</dbReference>
<feature type="transmembrane region" description="Helical" evidence="6">
    <location>
        <begin position="51"/>
        <end position="69"/>
    </location>
</feature>
<dbReference type="Pfam" id="PF20684">
    <property type="entry name" value="Fung_rhodopsin"/>
    <property type="match status" value="1"/>
</dbReference>
<keyword evidence="4 6" id="KW-0472">Membrane</keyword>
<dbReference type="EMBL" id="LXJU01000007">
    <property type="protein sequence ID" value="OGE53574.1"/>
    <property type="molecule type" value="Genomic_DNA"/>
</dbReference>
<evidence type="ECO:0000256" key="6">
    <source>
        <dbReference type="SAM" id="Phobius"/>
    </source>
</evidence>
<evidence type="ECO:0000256" key="2">
    <source>
        <dbReference type="ARBA" id="ARBA00022692"/>
    </source>
</evidence>